<evidence type="ECO:0000313" key="5">
    <source>
        <dbReference type="RefSeq" id="XP_017787281.1"/>
    </source>
</evidence>
<accession>A0ABM1NKD2</accession>
<dbReference type="RefSeq" id="XP_017787281.1">
    <property type="nucleotide sequence ID" value="XM_017931792.1"/>
</dbReference>
<evidence type="ECO:0000256" key="2">
    <source>
        <dbReference type="SAM" id="Phobius"/>
    </source>
</evidence>
<evidence type="ECO:0000313" key="4">
    <source>
        <dbReference type="RefSeq" id="XP_017787280.1"/>
    </source>
</evidence>
<reference evidence="4 5" key="1">
    <citation type="submission" date="2025-05" db="UniProtKB">
        <authorList>
            <consortium name="RefSeq"/>
        </authorList>
    </citation>
    <scope>IDENTIFICATION</scope>
    <source>
        <tissue evidence="4 5">Whole Larva</tissue>
    </source>
</reference>
<keyword evidence="2" id="KW-1133">Transmembrane helix</keyword>
<feature type="region of interest" description="Disordered" evidence="1">
    <location>
        <begin position="490"/>
        <end position="549"/>
    </location>
</feature>
<feature type="compositionally biased region" description="Polar residues" evidence="1">
    <location>
        <begin position="536"/>
        <end position="549"/>
    </location>
</feature>
<feature type="compositionally biased region" description="Polar residues" evidence="1">
    <location>
        <begin position="93"/>
        <end position="104"/>
    </location>
</feature>
<feature type="transmembrane region" description="Helical" evidence="2">
    <location>
        <begin position="14"/>
        <end position="34"/>
    </location>
</feature>
<feature type="compositionally biased region" description="Polar residues" evidence="1">
    <location>
        <begin position="490"/>
        <end position="513"/>
    </location>
</feature>
<name>A0ABM1NKD2_NICVS</name>
<keyword evidence="2" id="KW-0472">Membrane</keyword>
<evidence type="ECO:0000313" key="6">
    <source>
        <dbReference type="RefSeq" id="XP_017787282.1"/>
    </source>
</evidence>
<dbReference type="GeneID" id="108569990"/>
<gene>
    <name evidence="4 5 6" type="primary">LOC108569990</name>
</gene>
<dbReference type="RefSeq" id="XP_017787282.1">
    <property type="nucleotide sequence ID" value="XM_017931793.1"/>
</dbReference>
<dbReference type="Proteomes" id="UP000695000">
    <property type="component" value="Unplaced"/>
</dbReference>
<feature type="compositionally biased region" description="Basic residues" evidence="1">
    <location>
        <begin position="159"/>
        <end position="176"/>
    </location>
</feature>
<dbReference type="RefSeq" id="XP_017787280.1">
    <property type="nucleotide sequence ID" value="XM_017931791.1"/>
</dbReference>
<organism evidence="3 6">
    <name type="scientific">Nicrophorus vespilloides</name>
    <name type="common">Boreal carrion beetle</name>
    <dbReference type="NCBI Taxonomy" id="110193"/>
    <lineage>
        <taxon>Eukaryota</taxon>
        <taxon>Metazoa</taxon>
        <taxon>Ecdysozoa</taxon>
        <taxon>Arthropoda</taxon>
        <taxon>Hexapoda</taxon>
        <taxon>Insecta</taxon>
        <taxon>Pterygota</taxon>
        <taxon>Neoptera</taxon>
        <taxon>Endopterygota</taxon>
        <taxon>Coleoptera</taxon>
        <taxon>Polyphaga</taxon>
        <taxon>Staphyliniformia</taxon>
        <taxon>Silphidae</taxon>
        <taxon>Nicrophorinae</taxon>
        <taxon>Nicrophorus</taxon>
    </lineage>
</organism>
<feature type="compositionally biased region" description="Basic and acidic residues" evidence="1">
    <location>
        <begin position="148"/>
        <end position="158"/>
    </location>
</feature>
<keyword evidence="2" id="KW-0812">Transmembrane</keyword>
<evidence type="ECO:0000313" key="3">
    <source>
        <dbReference type="Proteomes" id="UP000695000"/>
    </source>
</evidence>
<sequence length="549" mass="61700">MTKKGSPDEIEDSAIWSSLVGNIVAVIMSAYFWFLSNGKCPKKSPNSYDTNSLNNAINDLKKMAEEIHNSTSKPYTDIESTATECTCTNENNSKSPSDNVSPTESNKEVSEPAKVTKGCSCQTIENMGSFRAKYTTAPYPIANSTKNQEYRPYHEPSRAVKKKVKSKAKRSKPKQKKNADLQEIPCYLKCFAEEMQNRNCGNKNCPVAVHYCTNKECNEDTIQKETATPLYQDASCPNEDVQADSSETSSMNCSSSCSVLKNTKHPCSYYVNEQYNESTQVTQVTEVTETVEETQEIKEFEQEESQTDPYSVTLRNYSQTEQEYDEQEEACTPCYSKRQCQDIPCTPKSGPSYYNGNAYADQTSRPKPATIQYAPNYYMDQQPVQSHQGYTQQQGYNPMYATSTDRGYRTLGVAPTAANYMKRIPQCEMNDQYKVARQRQLAVQKSNFPPDYYGSANARAVQPGAYMNLMINSPYNEKTINNQSLSRNEAYAESSNSHPFQRTNFSNCPTTCPNRRPLGGQQQPLSLMPNGAIPIRSSQNTLSVQKCSK</sequence>
<proteinExistence type="predicted"/>
<protein>
    <submittedName>
        <fullName evidence="4 5">Uncharacterized protein LOC108569990</fullName>
    </submittedName>
</protein>
<feature type="region of interest" description="Disordered" evidence="1">
    <location>
        <begin position="87"/>
        <end position="111"/>
    </location>
</feature>
<keyword evidence="3" id="KW-1185">Reference proteome</keyword>
<feature type="region of interest" description="Disordered" evidence="1">
    <location>
        <begin position="143"/>
        <end position="177"/>
    </location>
</feature>
<evidence type="ECO:0000256" key="1">
    <source>
        <dbReference type="SAM" id="MobiDB-lite"/>
    </source>
</evidence>